<dbReference type="Proteomes" id="UP000015241">
    <property type="component" value="Unassembled WGS sequence"/>
</dbReference>
<keyword evidence="1" id="KW-1133">Transmembrane helix</keyword>
<organism evidence="2 3">
    <name type="scientific">Fomitopsis schrenkii</name>
    <name type="common">Brown rot fungus</name>
    <dbReference type="NCBI Taxonomy" id="2126942"/>
    <lineage>
        <taxon>Eukaryota</taxon>
        <taxon>Fungi</taxon>
        <taxon>Dikarya</taxon>
        <taxon>Basidiomycota</taxon>
        <taxon>Agaricomycotina</taxon>
        <taxon>Agaricomycetes</taxon>
        <taxon>Polyporales</taxon>
        <taxon>Fomitopsis</taxon>
    </lineage>
</organism>
<accession>S8G6F8</accession>
<protein>
    <submittedName>
        <fullName evidence="2">Uncharacterized protein</fullName>
    </submittedName>
</protein>
<dbReference type="HOGENOM" id="CLU_060549_3_0_1"/>
<dbReference type="STRING" id="743788.S8G6F8"/>
<dbReference type="AlphaFoldDB" id="S8G6F8"/>
<dbReference type="InParanoid" id="S8G6F8"/>
<name>S8G6F8_FOMSC</name>
<feature type="transmembrane region" description="Helical" evidence="1">
    <location>
        <begin position="67"/>
        <end position="88"/>
    </location>
</feature>
<keyword evidence="3" id="KW-1185">Reference proteome</keyword>
<sequence length="335" mass="37088">MLSQACNELPNPCTNLAYLQPPIAAQVHAVRCVMLMTTGAIVWDTLSSLHEEYYTILGGGKLTVSSVVYFVSRFTTLAFVVISTTSRVAPIGHCAEYEKASATILAVAVSSSALLFFFRIRAVFHNNRAVIGFYFILWLFVAGTAVASPFSVTGESIGPTRYRSDAGEKKFGFSLLIALLIHDTLVFAAMSYRLLCNSREEPTLRKQLGSFWSYQSLPRITSIILKDNQRYYAMTIGTNLILIAMLYDPWLAPTMRAQLATFNIFITNSMACRIFRNARAAVKSPASRVIIIDTLRSDSEVPVHCQCSAAGGITTRRPLPLVAMHTTYRMLPKAR</sequence>
<evidence type="ECO:0000313" key="3">
    <source>
        <dbReference type="Proteomes" id="UP000015241"/>
    </source>
</evidence>
<feature type="transmembrane region" description="Helical" evidence="1">
    <location>
        <begin position="130"/>
        <end position="151"/>
    </location>
</feature>
<evidence type="ECO:0000256" key="1">
    <source>
        <dbReference type="SAM" id="Phobius"/>
    </source>
</evidence>
<evidence type="ECO:0000313" key="2">
    <source>
        <dbReference type="EMBL" id="EPT05765.1"/>
    </source>
</evidence>
<dbReference type="eggNOG" id="ENOG502SNBK">
    <property type="taxonomic scope" value="Eukaryota"/>
</dbReference>
<dbReference type="EMBL" id="KE504123">
    <property type="protein sequence ID" value="EPT05765.1"/>
    <property type="molecule type" value="Genomic_DNA"/>
</dbReference>
<keyword evidence="1" id="KW-0472">Membrane</keyword>
<reference evidence="2 3" key="1">
    <citation type="journal article" date="2012" name="Science">
        <title>The Paleozoic origin of enzymatic lignin decomposition reconstructed from 31 fungal genomes.</title>
        <authorList>
            <person name="Floudas D."/>
            <person name="Binder M."/>
            <person name="Riley R."/>
            <person name="Barry K."/>
            <person name="Blanchette R.A."/>
            <person name="Henrissat B."/>
            <person name="Martinez A.T."/>
            <person name="Otillar R."/>
            <person name="Spatafora J.W."/>
            <person name="Yadav J.S."/>
            <person name="Aerts A."/>
            <person name="Benoit I."/>
            <person name="Boyd A."/>
            <person name="Carlson A."/>
            <person name="Copeland A."/>
            <person name="Coutinho P.M."/>
            <person name="de Vries R.P."/>
            <person name="Ferreira P."/>
            <person name="Findley K."/>
            <person name="Foster B."/>
            <person name="Gaskell J."/>
            <person name="Glotzer D."/>
            <person name="Gorecki P."/>
            <person name="Heitman J."/>
            <person name="Hesse C."/>
            <person name="Hori C."/>
            <person name="Igarashi K."/>
            <person name="Jurgens J.A."/>
            <person name="Kallen N."/>
            <person name="Kersten P."/>
            <person name="Kohler A."/>
            <person name="Kuees U."/>
            <person name="Kumar T.K.A."/>
            <person name="Kuo A."/>
            <person name="LaButti K."/>
            <person name="Larrondo L.F."/>
            <person name="Lindquist E."/>
            <person name="Ling A."/>
            <person name="Lombard V."/>
            <person name="Lucas S."/>
            <person name="Lundell T."/>
            <person name="Martin R."/>
            <person name="McLaughlin D.J."/>
            <person name="Morgenstern I."/>
            <person name="Morin E."/>
            <person name="Murat C."/>
            <person name="Nagy L.G."/>
            <person name="Nolan M."/>
            <person name="Ohm R.A."/>
            <person name="Patyshakuliyeva A."/>
            <person name="Rokas A."/>
            <person name="Ruiz-Duenas F.J."/>
            <person name="Sabat G."/>
            <person name="Salamov A."/>
            <person name="Samejima M."/>
            <person name="Schmutz J."/>
            <person name="Slot J.C."/>
            <person name="St John F."/>
            <person name="Stenlid J."/>
            <person name="Sun H."/>
            <person name="Sun S."/>
            <person name="Syed K."/>
            <person name="Tsang A."/>
            <person name="Wiebenga A."/>
            <person name="Young D."/>
            <person name="Pisabarro A."/>
            <person name="Eastwood D.C."/>
            <person name="Martin F."/>
            <person name="Cullen D."/>
            <person name="Grigoriev I.V."/>
            <person name="Hibbett D.S."/>
        </authorList>
    </citation>
    <scope>NUCLEOTIDE SEQUENCE</scope>
    <source>
        <strain evidence="3">FP-58527</strain>
    </source>
</reference>
<feature type="transmembrane region" description="Helical" evidence="1">
    <location>
        <begin position="100"/>
        <end position="118"/>
    </location>
</feature>
<dbReference type="OrthoDB" id="3230658at2759"/>
<keyword evidence="1" id="KW-0812">Transmembrane</keyword>
<feature type="transmembrane region" description="Helical" evidence="1">
    <location>
        <begin position="171"/>
        <end position="195"/>
    </location>
</feature>
<feature type="transmembrane region" description="Helical" evidence="1">
    <location>
        <begin position="231"/>
        <end position="251"/>
    </location>
</feature>
<gene>
    <name evidence="2" type="ORF">FOMPIDRAFT_1111231</name>
</gene>
<proteinExistence type="predicted"/>